<evidence type="ECO:0000313" key="1">
    <source>
        <dbReference type="EMBL" id="KAK9167687.1"/>
    </source>
</evidence>
<accession>A0AAP0LCD5</accession>
<dbReference type="EMBL" id="JBBNAG010000001">
    <property type="protein sequence ID" value="KAK9167687.1"/>
    <property type="molecule type" value="Genomic_DNA"/>
</dbReference>
<comment type="caution">
    <text evidence="1">The sequence shown here is derived from an EMBL/GenBank/DDBJ whole genome shotgun (WGS) entry which is preliminary data.</text>
</comment>
<gene>
    <name evidence="1" type="ORF">Scep_002878</name>
</gene>
<proteinExistence type="predicted"/>
<evidence type="ECO:0000313" key="2">
    <source>
        <dbReference type="Proteomes" id="UP001419268"/>
    </source>
</evidence>
<name>A0AAP0LCD5_9MAGN</name>
<reference evidence="1 2" key="1">
    <citation type="submission" date="2024-01" db="EMBL/GenBank/DDBJ databases">
        <title>Genome assemblies of Stephania.</title>
        <authorList>
            <person name="Yang L."/>
        </authorList>
    </citation>
    <scope>NUCLEOTIDE SEQUENCE [LARGE SCALE GENOMIC DNA]</scope>
    <source>
        <strain evidence="1">JXDWG</strain>
        <tissue evidence="1">Leaf</tissue>
    </source>
</reference>
<keyword evidence="2" id="KW-1185">Reference proteome</keyword>
<dbReference type="AlphaFoldDB" id="A0AAP0LCD5"/>
<sequence>MIWSLNTWLVIAIGLFGLLLRPTHLSGKKMEHSFKYPTTQCRMLLIQVFP</sequence>
<protein>
    <submittedName>
        <fullName evidence="1">Uncharacterized protein</fullName>
    </submittedName>
</protein>
<dbReference type="Proteomes" id="UP001419268">
    <property type="component" value="Unassembled WGS sequence"/>
</dbReference>
<organism evidence="1 2">
    <name type="scientific">Stephania cephalantha</name>
    <dbReference type="NCBI Taxonomy" id="152367"/>
    <lineage>
        <taxon>Eukaryota</taxon>
        <taxon>Viridiplantae</taxon>
        <taxon>Streptophyta</taxon>
        <taxon>Embryophyta</taxon>
        <taxon>Tracheophyta</taxon>
        <taxon>Spermatophyta</taxon>
        <taxon>Magnoliopsida</taxon>
        <taxon>Ranunculales</taxon>
        <taxon>Menispermaceae</taxon>
        <taxon>Menispermoideae</taxon>
        <taxon>Cissampelideae</taxon>
        <taxon>Stephania</taxon>
    </lineage>
</organism>